<feature type="compositionally biased region" description="Basic and acidic residues" evidence="1">
    <location>
        <begin position="429"/>
        <end position="451"/>
    </location>
</feature>
<dbReference type="Proteomes" id="UP001446871">
    <property type="component" value="Unassembled WGS sequence"/>
</dbReference>
<reference evidence="3 4" key="1">
    <citation type="submission" date="2023-01" db="EMBL/GenBank/DDBJ databases">
        <title>Analysis of 21 Apiospora genomes using comparative genomics revels a genus with tremendous synthesis potential of carbohydrate active enzymes and secondary metabolites.</title>
        <authorList>
            <person name="Sorensen T."/>
        </authorList>
    </citation>
    <scope>NUCLEOTIDE SEQUENCE [LARGE SCALE GENOMIC DNA]</scope>
    <source>
        <strain evidence="3 4">CBS 83171</strain>
    </source>
</reference>
<dbReference type="PANTHER" id="PTHR28094:SF1">
    <property type="entry name" value="MEIOTICALLY UP-REGULATED GENE 113 PROTEIN"/>
    <property type="match status" value="1"/>
</dbReference>
<sequence>MSPVWDATWFDRFHQYDPTSYGFKCIYFTKKGERCKWGASNTQRASELRQEILDPSSTLTNTDLLEEYIRCLCDNRGYARHCDRIEDDGILVPLAERWKNEILEQRGLRSSIVLIESTPPPPLPEFRPRMRTPGPEDSVFHKILDPLIERDAETGSLYIFSRPSSPGYVKIGWTAHKVEGRLEGWAKCGYTPHLLFRVYSVPHAQRVETLTHYELIKEWRKQRPCVQCGGVEHHEWFEISRRKAKKSLRLWASFMAKAVPYDSNGYLKSEWQQYVQQVAGDDKPVTARVLWKCHKKLLASEATHQVGVADTECVTVKEEERAGGRVYEVDEDDGTLTRAGGVKEEKVKEEEQQEDGRLFVVDETKLMTKDHEEEVQVQERPNYPHWTGTKKDTNTTVKICEVDEKGEGGHSPPTRGTAQPPAGNCEAPVEEKDDRLCPDEDSFGGEKKDGVLPKPQQTGIKGKRRVVRRRKNDALG</sequence>
<evidence type="ECO:0000313" key="4">
    <source>
        <dbReference type="Proteomes" id="UP001446871"/>
    </source>
</evidence>
<organism evidence="3 4">
    <name type="scientific">Apiospora saccharicola</name>
    <dbReference type="NCBI Taxonomy" id="335842"/>
    <lineage>
        <taxon>Eukaryota</taxon>
        <taxon>Fungi</taxon>
        <taxon>Dikarya</taxon>
        <taxon>Ascomycota</taxon>
        <taxon>Pezizomycotina</taxon>
        <taxon>Sordariomycetes</taxon>
        <taxon>Xylariomycetidae</taxon>
        <taxon>Amphisphaeriales</taxon>
        <taxon>Apiosporaceae</taxon>
        <taxon>Apiospora</taxon>
    </lineage>
</organism>
<feature type="compositionally biased region" description="Basic residues" evidence="1">
    <location>
        <begin position="461"/>
        <end position="476"/>
    </location>
</feature>
<dbReference type="InterPro" id="IPR018306">
    <property type="entry name" value="Phage_T5_Orf172_DNA-bd"/>
</dbReference>
<dbReference type="PANTHER" id="PTHR28094">
    <property type="entry name" value="MEIOTICALLY UP-REGULATED GENE 113 PROTEIN"/>
    <property type="match status" value="1"/>
</dbReference>
<evidence type="ECO:0000256" key="1">
    <source>
        <dbReference type="SAM" id="MobiDB-lite"/>
    </source>
</evidence>
<dbReference type="SMART" id="SM00974">
    <property type="entry name" value="T5orf172"/>
    <property type="match status" value="1"/>
</dbReference>
<keyword evidence="4" id="KW-1185">Reference proteome</keyword>
<feature type="region of interest" description="Disordered" evidence="1">
    <location>
        <begin position="403"/>
        <end position="476"/>
    </location>
</feature>
<dbReference type="InterPro" id="IPR053006">
    <property type="entry name" value="Meiosis_regulatory"/>
</dbReference>
<dbReference type="Pfam" id="PF10544">
    <property type="entry name" value="T5orf172"/>
    <property type="match status" value="1"/>
</dbReference>
<evidence type="ECO:0000313" key="3">
    <source>
        <dbReference type="EMBL" id="KAK8053987.1"/>
    </source>
</evidence>
<gene>
    <name evidence="3" type="ORF">PG996_013288</name>
</gene>
<accession>A0ABR1U535</accession>
<name>A0ABR1U535_9PEZI</name>
<comment type="caution">
    <text evidence="3">The sequence shown here is derived from an EMBL/GenBank/DDBJ whole genome shotgun (WGS) entry which is preliminary data.</text>
</comment>
<proteinExistence type="predicted"/>
<evidence type="ECO:0000259" key="2">
    <source>
        <dbReference type="SMART" id="SM00974"/>
    </source>
</evidence>
<protein>
    <recommendedName>
        <fullName evidence="2">Bacteriophage T5 Orf172 DNA-binding domain-containing protein</fullName>
    </recommendedName>
</protein>
<dbReference type="EMBL" id="JAQQWM010000008">
    <property type="protein sequence ID" value="KAK8053987.1"/>
    <property type="molecule type" value="Genomic_DNA"/>
</dbReference>
<feature type="domain" description="Bacteriophage T5 Orf172 DNA-binding" evidence="2">
    <location>
        <begin position="163"/>
        <end position="251"/>
    </location>
</feature>